<keyword evidence="2" id="KW-1185">Reference proteome</keyword>
<sequence length="213" mass="23254">MESSQQLLSDSSSYRWLIACLNDSDLSAAAVGCSFIELDPAFLSLRCTIDDFNFDLPLASHCSVPVHGDKMIFSSGRLLPPAISNASIPPSSHKVGSSSSASSSPLFHTARSSPSWTSSCSSCNHASRRGATGFSSPKKILRKYLFFLMPLFKTVQEFKQHNSKKSVRRCKDSARSSPRTSNALSSIEWCRSNADISIYDAILHCKKSFGQDS</sequence>
<proteinExistence type="predicted"/>
<organism evidence="1 2">
    <name type="scientific">Canna indica</name>
    <name type="common">Indian-shot</name>
    <dbReference type="NCBI Taxonomy" id="4628"/>
    <lineage>
        <taxon>Eukaryota</taxon>
        <taxon>Viridiplantae</taxon>
        <taxon>Streptophyta</taxon>
        <taxon>Embryophyta</taxon>
        <taxon>Tracheophyta</taxon>
        <taxon>Spermatophyta</taxon>
        <taxon>Magnoliopsida</taxon>
        <taxon>Liliopsida</taxon>
        <taxon>Zingiberales</taxon>
        <taxon>Cannaceae</taxon>
        <taxon>Canna</taxon>
    </lineage>
</organism>
<gene>
    <name evidence="1" type="ORF">Cni_G16225</name>
</gene>
<dbReference type="PANTHER" id="PTHR34576">
    <property type="entry name" value="MEMBRANE-ASSOCIATED KINASE REGULATOR 6-RELATED"/>
    <property type="match status" value="1"/>
</dbReference>
<accession>A0AAQ3QFP5</accession>
<evidence type="ECO:0000313" key="2">
    <source>
        <dbReference type="Proteomes" id="UP001327560"/>
    </source>
</evidence>
<dbReference type="Proteomes" id="UP001327560">
    <property type="component" value="Chromosome 5"/>
</dbReference>
<name>A0AAQ3QFP5_9LILI</name>
<dbReference type="InterPro" id="IPR044699">
    <property type="entry name" value="MAKR6"/>
</dbReference>
<evidence type="ECO:0000313" key="1">
    <source>
        <dbReference type="EMBL" id="WOL07483.1"/>
    </source>
</evidence>
<reference evidence="1 2" key="1">
    <citation type="submission" date="2023-10" db="EMBL/GenBank/DDBJ databases">
        <title>Chromosome-scale genome assembly provides insights into flower coloration mechanisms of Canna indica.</title>
        <authorList>
            <person name="Li C."/>
        </authorList>
    </citation>
    <scope>NUCLEOTIDE SEQUENCE [LARGE SCALE GENOMIC DNA]</scope>
    <source>
        <tissue evidence="1">Flower</tissue>
    </source>
</reference>
<protein>
    <recommendedName>
        <fullName evidence="3">Membrane-associated kinase regulator 6</fullName>
    </recommendedName>
</protein>
<dbReference type="AlphaFoldDB" id="A0AAQ3QFP5"/>
<evidence type="ECO:0008006" key="3">
    <source>
        <dbReference type="Google" id="ProtNLM"/>
    </source>
</evidence>
<dbReference type="PANTHER" id="PTHR34576:SF2">
    <property type="entry name" value="MEMBRANE-ASSOCIATED KINASE REGULATOR 6-RELATED"/>
    <property type="match status" value="1"/>
</dbReference>
<dbReference type="EMBL" id="CP136894">
    <property type="protein sequence ID" value="WOL07483.1"/>
    <property type="molecule type" value="Genomic_DNA"/>
</dbReference>